<dbReference type="PANTHER" id="PTHR11802:SF3">
    <property type="entry name" value="RETINOID-INDUCIBLE SERINE CARBOXYPEPTIDASE"/>
    <property type="match status" value="1"/>
</dbReference>
<organism evidence="8 9">
    <name type="scientific">Asbolus verrucosus</name>
    <name type="common">Desert ironclad beetle</name>
    <dbReference type="NCBI Taxonomy" id="1661398"/>
    <lineage>
        <taxon>Eukaryota</taxon>
        <taxon>Metazoa</taxon>
        <taxon>Ecdysozoa</taxon>
        <taxon>Arthropoda</taxon>
        <taxon>Hexapoda</taxon>
        <taxon>Insecta</taxon>
        <taxon>Pterygota</taxon>
        <taxon>Neoptera</taxon>
        <taxon>Endopterygota</taxon>
        <taxon>Coleoptera</taxon>
        <taxon>Polyphaga</taxon>
        <taxon>Cucujiformia</taxon>
        <taxon>Tenebrionidae</taxon>
        <taxon>Pimeliinae</taxon>
        <taxon>Asbolus</taxon>
    </lineage>
</organism>
<dbReference type="GO" id="GO:0004185">
    <property type="term" value="F:serine-type carboxypeptidase activity"/>
    <property type="evidence" value="ECO:0007669"/>
    <property type="project" value="UniProtKB-UniRule"/>
</dbReference>
<dbReference type="OrthoDB" id="443318at2759"/>
<dbReference type="Gene3D" id="3.40.50.1820">
    <property type="entry name" value="alpha/beta hydrolase"/>
    <property type="match status" value="1"/>
</dbReference>
<dbReference type="GO" id="GO:0006508">
    <property type="term" value="P:proteolysis"/>
    <property type="evidence" value="ECO:0007669"/>
    <property type="project" value="UniProtKB-KW"/>
</dbReference>
<dbReference type="Pfam" id="PF00450">
    <property type="entry name" value="Peptidase_S10"/>
    <property type="match status" value="1"/>
</dbReference>
<comment type="caution">
    <text evidence="8">The sequence shown here is derived from an EMBL/GenBank/DDBJ whole genome shotgun (WGS) entry which is preliminary data.</text>
</comment>
<keyword evidence="5 7" id="KW-0378">Hydrolase</keyword>
<dbReference type="Proteomes" id="UP000292052">
    <property type="component" value="Unassembled WGS sequence"/>
</dbReference>
<reference evidence="8 9" key="1">
    <citation type="submission" date="2017-03" db="EMBL/GenBank/DDBJ databases">
        <title>Genome of the blue death feigning beetle - Asbolus verrucosus.</title>
        <authorList>
            <person name="Rider S.D."/>
        </authorList>
    </citation>
    <scope>NUCLEOTIDE SEQUENCE [LARGE SCALE GENOMIC DNA]</scope>
    <source>
        <strain evidence="8">Butters</strain>
        <tissue evidence="8">Head and leg muscle</tissue>
    </source>
</reference>
<evidence type="ECO:0000256" key="5">
    <source>
        <dbReference type="ARBA" id="ARBA00022801"/>
    </source>
</evidence>
<dbReference type="InterPro" id="IPR001563">
    <property type="entry name" value="Peptidase_S10"/>
</dbReference>
<keyword evidence="2 7" id="KW-0121">Carboxypeptidase</keyword>
<evidence type="ECO:0000313" key="9">
    <source>
        <dbReference type="Proteomes" id="UP000292052"/>
    </source>
</evidence>
<dbReference type="InterPro" id="IPR018202">
    <property type="entry name" value="Ser_caboxypep_ser_AS"/>
</dbReference>
<dbReference type="EMBL" id="QDEB01054411">
    <property type="protein sequence ID" value="RZC37251.1"/>
    <property type="molecule type" value="Genomic_DNA"/>
</dbReference>
<feature type="non-terminal residue" evidence="8">
    <location>
        <position position="287"/>
    </location>
</feature>
<evidence type="ECO:0000256" key="7">
    <source>
        <dbReference type="RuleBase" id="RU361156"/>
    </source>
</evidence>
<keyword evidence="4" id="KW-0732">Signal</keyword>
<dbReference type="PRINTS" id="PR00724">
    <property type="entry name" value="CRBOXYPTASEC"/>
</dbReference>
<protein>
    <recommendedName>
        <fullName evidence="7">Carboxypeptidase</fullName>
        <ecNumber evidence="7">3.4.16.-</ecNumber>
    </recommendedName>
</protein>
<dbReference type="PANTHER" id="PTHR11802">
    <property type="entry name" value="SERINE PROTEASE FAMILY S10 SERINE CARBOXYPEPTIDASE"/>
    <property type="match status" value="1"/>
</dbReference>
<dbReference type="InterPro" id="IPR029058">
    <property type="entry name" value="AB_hydrolase_fold"/>
</dbReference>
<name>A0A482VWC4_ASBVE</name>
<accession>A0A482VWC4</accession>
<keyword evidence="9" id="KW-1185">Reference proteome</keyword>
<evidence type="ECO:0000256" key="2">
    <source>
        <dbReference type="ARBA" id="ARBA00022645"/>
    </source>
</evidence>
<dbReference type="SUPFAM" id="SSF53474">
    <property type="entry name" value="alpha/beta-Hydrolases"/>
    <property type="match status" value="1"/>
</dbReference>
<evidence type="ECO:0000256" key="6">
    <source>
        <dbReference type="ARBA" id="ARBA00023180"/>
    </source>
</evidence>
<evidence type="ECO:0000256" key="3">
    <source>
        <dbReference type="ARBA" id="ARBA00022670"/>
    </source>
</evidence>
<keyword evidence="3 7" id="KW-0645">Protease</keyword>
<proteinExistence type="inferred from homology"/>
<comment type="similarity">
    <text evidence="1 7">Belongs to the peptidase S10 family.</text>
</comment>
<dbReference type="STRING" id="1661398.A0A482VWC4"/>
<evidence type="ECO:0000313" key="8">
    <source>
        <dbReference type="EMBL" id="RZC37251.1"/>
    </source>
</evidence>
<dbReference type="AlphaFoldDB" id="A0A482VWC4"/>
<evidence type="ECO:0000256" key="1">
    <source>
        <dbReference type="ARBA" id="ARBA00009431"/>
    </source>
</evidence>
<sequence>MFWWLYYTSHNHVSNYTERPLIIWLQGGPGMPSSGYGNFLEIGPQNASFHKREGSFVENFNVLFVDNPVGVGYSYISDENTKLVTNGNEIGEDMYNFFKIFITTRHPEFQNVSVYVFGESYGGKMATEFVYSVTKKEKKDNLKFCNLKGLALGDAYISPLDYLEHYAPLALNLGLVDKRGFTRIDELAKQIQVLINKKEFKKAANTENAVIDLLYYETLGIDVNNILAKTNSTKLPKVWDYMYLLENMMNNEVKKELNITENITWKFFGDDLYQSLKGDLLKSVTTK</sequence>
<dbReference type="PROSITE" id="PS00131">
    <property type="entry name" value="CARBOXYPEPT_SER_SER"/>
    <property type="match status" value="1"/>
</dbReference>
<keyword evidence="6" id="KW-0325">Glycoprotein</keyword>
<gene>
    <name evidence="8" type="ORF">BDFB_011853</name>
</gene>
<evidence type="ECO:0000256" key="4">
    <source>
        <dbReference type="ARBA" id="ARBA00022729"/>
    </source>
</evidence>
<dbReference type="EC" id="3.4.16.-" evidence="7"/>